<reference evidence="2 3" key="1">
    <citation type="journal article" date="2017" name="G3 (Bethesda)">
        <title>The Physical Genome Mapping of Anopheles albimanus Corrected Scaffold Misassemblies and Identified Interarm Rearrangements in Genus Anopheles.</title>
        <authorList>
            <person name="Artemov G.N."/>
            <person name="Peery A.N."/>
            <person name="Jiang X."/>
            <person name="Tu Z."/>
            <person name="Stegniy V.N."/>
            <person name="Sharakhova M.V."/>
            <person name="Sharakhov I.V."/>
        </authorList>
    </citation>
    <scope>NUCLEOTIDE SEQUENCE [LARGE SCALE GENOMIC DNA]</scope>
    <source>
        <strain evidence="2 3">ALBI9_A</strain>
    </source>
</reference>
<name>A0A182FUA3_ANOAL</name>
<reference evidence="2" key="2">
    <citation type="submission" date="2022-08" db="UniProtKB">
        <authorList>
            <consortium name="EnsemblMetazoa"/>
        </authorList>
    </citation>
    <scope>IDENTIFICATION</scope>
    <source>
        <strain evidence="2">STECLA/ALBI9_A</strain>
    </source>
</reference>
<organism evidence="2 3">
    <name type="scientific">Anopheles albimanus</name>
    <name type="common">New world malaria mosquito</name>
    <dbReference type="NCBI Taxonomy" id="7167"/>
    <lineage>
        <taxon>Eukaryota</taxon>
        <taxon>Metazoa</taxon>
        <taxon>Ecdysozoa</taxon>
        <taxon>Arthropoda</taxon>
        <taxon>Hexapoda</taxon>
        <taxon>Insecta</taxon>
        <taxon>Pterygota</taxon>
        <taxon>Neoptera</taxon>
        <taxon>Endopterygota</taxon>
        <taxon>Diptera</taxon>
        <taxon>Nematocera</taxon>
        <taxon>Culicoidea</taxon>
        <taxon>Culicidae</taxon>
        <taxon>Anophelinae</taxon>
        <taxon>Anopheles</taxon>
    </lineage>
</organism>
<feature type="compositionally biased region" description="Basic and acidic residues" evidence="1">
    <location>
        <begin position="45"/>
        <end position="66"/>
    </location>
</feature>
<evidence type="ECO:0000256" key="1">
    <source>
        <dbReference type="SAM" id="MobiDB-lite"/>
    </source>
</evidence>
<sequence length="128" mass="14093">MNPTPTLIRPSTANSPMVMGHHTATAYRPSVQCCIALRPGPHSQTDGRPERTEVSFPRAEPRKPPTDTECCTVVITIFGFVRDGGNASRKLYRNSGTPEVPWEENRDTKNPNNDEKNISNPGPGVPRL</sequence>
<dbReference type="Proteomes" id="UP000069272">
    <property type="component" value="Chromosome 3R"/>
</dbReference>
<keyword evidence="3" id="KW-1185">Reference proteome</keyword>
<dbReference type="EnsemblMetazoa" id="AALB010138-RA">
    <property type="protein sequence ID" value="AALB010138-PA"/>
    <property type="gene ID" value="AALB010138"/>
</dbReference>
<accession>A0A182FUA3</accession>
<evidence type="ECO:0000313" key="3">
    <source>
        <dbReference type="Proteomes" id="UP000069272"/>
    </source>
</evidence>
<proteinExistence type="predicted"/>
<protein>
    <submittedName>
        <fullName evidence="2">Uncharacterized protein</fullName>
    </submittedName>
</protein>
<feature type="compositionally biased region" description="Basic and acidic residues" evidence="1">
    <location>
        <begin position="103"/>
        <end position="117"/>
    </location>
</feature>
<evidence type="ECO:0000313" key="2">
    <source>
        <dbReference type="EnsemblMetazoa" id="AALB010138-PA"/>
    </source>
</evidence>
<dbReference type="VEuPathDB" id="VectorBase:AALB010138"/>
<feature type="region of interest" description="Disordered" evidence="1">
    <location>
        <begin position="86"/>
        <end position="128"/>
    </location>
</feature>
<dbReference type="AlphaFoldDB" id="A0A182FUA3"/>
<feature type="region of interest" description="Disordered" evidence="1">
    <location>
        <begin position="37"/>
        <end position="67"/>
    </location>
</feature>